<dbReference type="InterPro" id="IPR036676">
    <property type="entry name" value="PurM-like_C_sf"/>
</dbReference>
<dbReference type="PANTHER" id="PTHR10520:SF12">
    <property type="entry name" value="TRIFUNCTIONAL PURINE BIOSYNTHETIC PROTEIN ADENOSINE-3"/>
    <property type="match status" value="1"/>
</dbReference>
<gene>
    <name evidence="15" type="primary">purM</name>
    <name evidence="18" type="ORF">SAMN05660653_00326</name>
</gene>
<comment type="similarity">
    <text evidence="3 15">Belongs to the AIR synthase family.</text>
</comment>
<evidence type="ECO:0000256" key="14">
    <source>
        <dbReference type="ARBA" id="ARBA00049057"/>
    </source>
</evidence>
<organism evidence="18 19">
    <name type="scientific">Desulfonatronum thiosulfatophilum</name>
    <dbReference type="NCBI Taxonomy" id="617002"/>
    <lineage>
        <taxon>Bacteria</taxon>
        <taxon>Pseudomonadati</taxon>
        <taxon>Thermodesulfobacteriota</taxon>
        <taxon>Desulfovibrionia</taxon>
        <taxon>Desulfovibrionales</taxon>
        <taxon>Desulfonatronaceae</taxon>
        <taxon>Desulfonatronum</taxon>
    </lineage>
</organism>
<evidence type="ECO:0000256" key="9">
    <source>
        <dbReference type="ARBA" id="ARBA00022755"/>
    </source>
</evidence>
<comment type="catalytic activity">
    <reaction evidence="14 15">
        <text>2-formamido-N(1)-(5-O-phospho-beta-D-ribosyl)acetamidine + ATP = 5-amino-1-(5-phospho-beta-D-ribosyl)imidazole + ADP + phosphate + H(+)</text>
        <dbReference type="Rhea" id="RHEA:23032"/>
        <dbReference type="ChEBI" id="CHEBI:15378"/>
        <dbReference type="ChEBI" id="CHEBI:30616"/>
        <dbReference type="ChEBI" id="CHEBI:43474"/>
        <dbReference type="ChEBI" id="CHEBI:137981"/>
        <dbReference type="ChEBI" id="CHEBI:147287"/>
        <dbReference type="ChEBI" id="CHEBI:456216"/>
        <dbReference type="EC" id="6.3.3.1"/>
    </reaction>
</comment>
<dbReference type="AlphaFoldDB" id="A0A1G6AGZ5"/>
<evidence type="ECO:0000256" key="13">
    <source>
        <dbReference type="ARBA" id="ARBA00033093"/>
    </source>
</evidence>
<dbReference type="GO" id="GO:0005829">
    <property type="term" value="C:cytosol"/>
    <property type="evidence" value="ECO:0007669"/>
    <property type="project" value="TreeGrafter"/>
</dbReference>
<keyword evidence="10 15" id="KW-0067">ATP-binding</keyword>
<feature type="domain" description="PurM-like N-terminal" evidence="16">
    <location>
        <begin position="59"/>
        <end position="164"/>
    </location>
</feature>
<dbReference type="PANTHER" id="PTHR10520">
    <property type="entry name" value="TRIFUNCTIONAL PURINE BIOSYNTHETIC PROTEIN ADENOSINE-3-RELATED"/>
    <property type="match status" value="1"/>
</dbReference>
<keyword evidence="8 15" id="KW-0547">Nucleotide-binding</keyword>
<dbReference type="RefSeq" id="WP_092116575.1">
    <property type="nucleotide sequence ID" value="NZ_FMXO01000002.1"/>
</dbReference>
<dbReference type="FunFam" id="3.90.650.10:FF:000011">
    <property type="entry name" value="Phosphoribosylformylglycinamidine cyclo-ligase"/>
    <property type="match status" value="1"/>
</dbReference>
<evidence type="ECO:0000256" key="7">
    <source>
        <dbReference type="ARBA" id="ARBA00022598"/>
    </source>
</evidence>
<dbReference type="GO" id="GO:0005524">
    <property type="term" value="F:ATP binding"/>
    <property type="evidence" value="ECO:0007669"/>
    <property type="project" value="UniProtKB-KW"/>
</dbReference>
<dbReference type="Pfam" id="PF02769">
    <property type="entry name" value="AIRS_C"/>
    <property type="match status" value="1"/>
</dbReference>
<reference evidence="18 19" key="1">
    <citation type="submission" date="2016-10" db="EMBL/GenBank/DDBJ databases">
        <authorList>
            <person name="de Groot N.N."/>
        </authorList>
    </citation>
    <scope>NUCLEOTIDE SEQUENCE [LARGE SCALE GENOMIC DNA]</scope>
    <source>
        <strain evidence="18 19">ASO4-2</strain>
    </source>
</reference>
<keyword evidence="6 15" id="KW-0963">Cytoplasm</keyword>
<evidence type="ECO:0000256" key="2">
    <source>
        <dbReference type="ARBA" id="ARBA00004686"/>
    </source>
</evidence>
<dbReference type="InterPro" id="IPR004733">
    <property type="entry name" value="PurM_cligase"/>
</dbReference>
<dbReference type="OrthoDB" id="9777881at2"/>
<evidence type="ECO:0000256" key="3">
    <source>
        <dbReference type="ARBA" id="ARBA00010280"/>
    </source>
</evidence>
<evidence type="ECO:0000313" key="19">
    <source>
        <dbReference type="Proteomes" id="UP000198771"/>
    </source>
</evidence>
<dbReference type="EC" id="6.3.3.1" evidence="4 15"/>
<dbReference type="Proteomes" id="UP000198771">
    <property type="component" value="Unassembled WGS sequence"/>
</dbReference>
<evidence type="ECO:0000256" key="11">
    <source>
        <dbReference type="ARBA" id="ARBA00031908"/>
    </source>
</evidence>
<evidence type="ECO:0000256" key="6">
    <source>
        <dbReference type="ARBA" id="ARBA00022490"/>
    </source>
</evidence>
<evidence type="ECO:0000256" key="12">
    <source>
        <dbReference type="ARBA" id="ARBA00032931"/>
    </source>
</evidence>
<dbReference type="HAMAP" id="MF_00741">
    <property type="entry name" value="AIRS"/>
    <property type="match status" value="1"/>
</dbReference>
<dbReference type="STRING" id="617002.SAMN05660653_00326"/>
<keyword evidence="9 15" id="KW-0658">Purine biosynthesis</keyword>
<dbReference type="InterPro" id="IPR016188">
    <property type="entry name" value="PurM-like_N"/>
</dbReference>
<evidence type="ECO:0000313" key="18">
    <source>
        <dbReference type="EMBL" id="SDB07668.1"/>
    </source>
</evidence>
<name>A0A1G6AGZ5_9BACT</name>
<evidence type="ECO:0000256" key="10">
    <source>
        <dbReference type="ARBA" id="ARBA00022840"/>
    </source>
</evidence>
<dbReference type="Gene3D" id="3.90.650.10">
    <property type="entry name" value="PurM-like C-terminal domain"/>
    <property type="match status" value="1"/>
</dbReference>
<comment type="pathway">
    <text evidence="2 15">Purine metabolism; IMP biosynthesis via de novo pathway; 5-amino-1-(5-phospho-D-ribosyl)imidazole from N(2)-formyl-N(1)-(5-phospho-D-ribosyl)glycinamide: step 2/2.</text>
</comment>
<protein>
    <recommendedName>
        <fullName evidence="5 15">Phosphoribosylformylglycinamidine cyclo-ligase</fullName>
        <ecNumber evidence="4 15">6.3.3.1</ecNumber>
    </recommendedName>
    <alternativeName>
        <fullName evidence="12 15">AIR synthase</fullName>
    </alternativeName>
    <alternativeName>
        <fullName evidence="13 15">AIRS</fullName>
    </alternativeName>
    <alternativeName>
        <fullName evidence="11 15">Phosphoribosyl-aminoimidazole synthetase</fullName>
    </alternativeName>
</protein>
<dbReference type="CDD" id="cd02196">
    <property type="entry name" value="PurM"/>
    <property type="match status" value="1"/>
</dbReference>
<proteinExistence type="inferred from homology"/>
<dbReference type="EMBL" id="FMXO01000002">
    <property type="protein sequence ID" value="SDB07668.1"/>
    <property type="molecule type" value="Genomic_DNA"/>
</dbReference>
<dbReference type="GO" id="GO:0004641">
    <property type="term" value="F:phosphoribosylformylglycinamidine cyclo-ligase activity"/>
    <property type="evidence" value="ECO:0007669"/>
    <property type="project" value="UniProtKB-UniRule"/>
</dbReference>
<dbReference type="InterPro" id="IPR010918">
    <property type="entry name" value="PurM-like_C_dom"/>
</dbReference>
<evidence type="ECO:0000256" key="8">
    <source>
        <dbReference type="ARBA" id="ARBA00022741"/>
    </source>
</evidence>
<dbReference type="Pfam" id="PF00586">
    <property type="entry name" value="AIRS"/>
    <property type="match status" value="1"/>
</dbReference>
<dbReference type="SUPFAM" id="SSF55326">
    <property type="entry name" value="PurM N-terminal domain-like"/>
    <property type="match status" value="1"/>
</dbReference>
<evidence type="ECO:0000256" key="1">
    <source>
        <dbReference type="ARBA" id="ARBA00004496"/>
    </source>
</evidence>
<dbReference type="NCBIfam" id="TIGR00878">
    <property type="entry name" value="purM"/>
    <property type="match status" value="1"/>
</dbReference>
<keyword evidence="7 15" id="KW-0436">Ligase</keyword>
<dbReference type="InterPro" id="IPR036921">
    <property type="entry name" value="PurM-like_N_sf"/>
</dbReference>
<dbReference type="GO" id="GO:0004637">
    <property type="term" value="F:phosphoribosylamine-glycine ligase activity"/>
    <property type="evidence" value="ECO:0007669"/>
    <property type="project" value="TreeGrafter"/>
</dbReference>
<dbReference type="FunFam" id="3.30.1330.10:FF:000001">
    <property type="entry name" value="Phosphoribosylformylglycinamidine cyclo-ligase"/>
    <property type="match status" value="1"/>
</dbReference>
<dbReference type="GO" id="GO:0006189">
    <property type="term" value="P:'de novo' IMP biosynthetic process"/>
    <property type="evidence" value="ECO:0007669"/>
    <property type="project" value="UniProtKB-UniRule"/>
</dbReference>
<evidence type="ECO:0000256" key="15">
    <source>
        <dbReference type="HAMAP-Rule" id="MF_00741"/>
    </source>
</evidence>
<keyword evidence="19" id="KW-1185">Reference proteome</keyword>
<dbReference type="UniPathway" id="UPA00074">
    <property type="reaction ID" value="UER00129"/>
</dbReference>
<sequence>MSHRSKAYQQAGVDIEAGNQLVSRIKKAIASTHTKGVVSDIGGFGGLFKPDMSQFNDPVLVASTDGVGTKLKLACAFQRHDTIGIDLVAMNVNDILVQGARPMFFLDYFATGKLDLEQAEQVVSGIAAGCKEAGCALLGGETAEMPDFYAPGEYDLAGFCVGIVEDTKIIDGSGSSSGDQVIGLASSGFHSNGYSLVRKALAESGLQGQDTFPGTQSSVADVLLSPTKIYVKPVLNLLRDLPIKGMVHVTGGGFYDNIPRIIPRQLLVSIQFGSWPVAQDFLWIKQTARLSWEEMHQIFNVGIGFLLIVDKEHAEEVISRLNAQNYDAWLIGELRERIGRDEEQVQIVF</sequence>
<dbReference type="GO" id="GO:0046084">
    <property type="term" value="P:adenine biosynthetic process"/>
    <property type="evidence" value="ECO:0007669"/>
    <property type="project" value="TreeGrafter"/>
</dbReference>
<evidence type="ECO:0000256" key="5">
    <source>
        <dbReference type="ARBA" id="ARBA00020367"/>
    </source>
</evidence>
<dbReference type="SUPFAM" id="SSF56042">
    <property type="entry name" value="PurM C-terminal domain-like"/>
    <property type="match status" value="1"/>
</dbReference>
<evidence type="ECO:0000256" key="4">
    <source>
        <dbReference type="ARBA" id="ARBA00013047"/>
    </source>
</evidence>
<accession>A0A1G6AGZ5</accession>
<comment type="subcellular location">
    <subcellularLocation>
        <location evidence="1 15">Cytoplasm</location>
    </subcellularLocation>
</comment>
<evidence type="ECO:0000259" key="16">
    <source>
        <dbReference type="Pfam" id="PF00586"/>
    </source>
</evidence>
<feature type="domain" description="PurM-like C-terminal" evidence="17">
    <location>
        <begin position="177"/>
        <end position="336"/>
    </location>
</feature>
<dbReference type="Gene3D" id="3.30.1330.10">
    <property type="entry name" value="PurM-like, N-terminal domain"/>
    <property type="match status" value="1"/>
</dbReference>
<evidence type="ECO:0000259" key="17">
    <source>
        <dbReference type="Pfam" id="PF02769"/>
    </source>
</evidence>